<gene>
    <name evidence="1" type="ORF">F4553_000399</name>
</gene>
<sequence length="278" mass="29948">MFRGAASLWATFRRHQGRHLGDIERMVIAMTVTPNSTLRAVRMGMLMSQDDFAKAIRAVGDSAGQPNDANKRLVQRWEAGLIVSPRPTYARALEAVTGLPLASLGFTVPVPGSDLTDGDATVAPVANGAALTAGSTGTHRNYSGVWLSRYEYQSSGRGGIFTGLHHVVILQHGDRLTVRSLPNGSSNPNSPLTMDLTVDGSVVTGTWVEQTAAEGYYRGARYHGAIQMLAEPTGRRIAGRWVGFGKEMDVNTGPWELVFYDASTSKATLNSYNRPPEA</sequence>
<dbReference type="Proteomes" id="UP000587527">
    <property type="component" value="Unassembled WGS sequence"/>
</dbReference>
<evidence type="ECO:0000313" key="2">
    <source>
        <dbReference type="Proteomes" id="UP000587527"/>
    </source>
</evidence>
<protein>
    <submittedName>
        <fullName evidence="1">Uncharacterized protein</fullName>
    </submittedName>
</protein>
<dbReference type="EMBL" id="JACHMN010000001">
    <property type="protein sequence ID" value="MBB5867020.1"/>
    <property type="molecule type" value="Genomic_DNA"/>
</dbReference>
<keyword evidence="2" id="KW-1185">Reference proteome</keyword>
<comment type="caution">
    <text evidence="1">The sequence shown here is derived from an EMBL/GenBank/DDBJ whole genome shotgun (WGS) entry which is preliminary data.</text>
</comment>
<reference evidence="1 2" key="1">
    <citation type="submission" date="2020-08" db="EMBL/GenBank/DDBJ databases">
        <title>Sequencing the genomes of 1000 actinobacteria strains.</title>
        <authorList>
            <person name="Klenk H.-P."/>
        </authorList>
    </citation>
    <scope>NUCLEOTIDE SEQUENCE [LARGE SCALE GENOMIC DNA]</scope>
    <source>
        <strain evidence="1 2">DSM 45362</strain>
    </source>
</reference>
<name>A0A841BJM2_9ACTN</name>
<proteinExistence type="predicted"/>
<evidence type="ECO:0000313" key="1">
    <source>
        <dbReference type="EMBL" id="MBB5867020.1"/>
    </source>
</evidence>
<dbReference type="AlphaFoldDB" id="A0A841BJM2"/>
<organism evidence="1 2">
    <name type="scientific">Allocatelliglobosispora scoriae</name>
    <dbReference type="NCBI Taxonomy" id="643052"/>
    <lineage>
        <taxon>Bacteria</taxon>
        <taxon>Bacillati</taxon>
        <taxon>Actinomycetota</taxon>
        <taxon>Actinomycetes</taxon>
        <taxon>Micromonosporales</taxon>
        <taxon>Micromonosporaceae</taxon>
        <taxon>Allocatelliglobosispora</taxon>
    </lineage>
</organism>
<accession>A0A841BJM2</accession>